<dbReference type="OrthoDB" id="10357076at2759"/>
<evidence type="ECO:0000313" key="3">
    <source>
        <dbReference type="Proteomes" id="UP000308671"/>
    </source>
</evidence>
<dbReference type="AlphaFoldDB" id="A0A4S8R9N7"/>
<feature type="transmembrane region" description="Helical" evidence="1">
    <location>
        <begin position="311"/>
        <end position="328"/>
    </location>
</feature>
<keyword evidence="1" id="KW-0812">Transmembrane</keyword>
<protein>
    <recommendedName>
        <fullName evidence="4">J domain-containing protein</fullName>
    </recommendedName>
</protein>
<dbReference type="Proteomes" id="UP000308671">
    <property type="component" value="Unassembled WGS sequence"/>
</dbReference>
<organism evidence="2 3">
    <name type="scientific">Botrytis galanthina</name>
    <dbReference type="NCBI Taxonomy" id="278940"/>
    <lineage>
        <taxon>Eukaryota</taxon>
        <taxon>Fungi</taxon>
        <taxon>Dikarya</taxon>
        <taxon>Ascomycota</taxon>
        <taxon>Pezizomycotina</taxon>
        <taxon>Leotiomycetes</taxon>
        <taxon>Helotiales</taxon>
        <taxon>Sclerotiniaceae</taxon>
        <taxon>Botrytis</taxon>
    </lineage>
</organism>
<evidence type="ECO:0000313" key="2">
    <source>
        <dbReference type="EMBL" id="THV53762.1"/>
    </source>
</evidence>
<name>A0A4S8R9N7_9HELO</name>
<gene>
    <name evidence="2" type="ORF">BGAL_0042g00070</name>
</gene>
<keyword evidence="1" id="KW-0472">Membrane</keyword>
<keyword evidence="1" id="KW-1133">Transmembrane helix</keyword>
<keyword evidence="3" id="KW-1185">Reference proteome</keyword>
<accession>A0A4S8R9N7</accession>
<comment type="caution">
    <text evidence="2">The sequence shown here is derived from an EMBL/GenBank/DDBJ whole genome shotgun (WGS) entry which is preliminary data.</text>
</comment>
<reference evidence="2 3" key="1">
    <citation type="submission" date="2017-12" db="EMBL/GenBank/DDBJ databases">
        <title>Comparative genomics of Botrytis spp.</title>
        <authorList>
            <person name="Valero-Jimenez C.A."/>
            <person name="Tapia P."/>
            <person name="Veloso J."/>
            <person name="Silva-Moreno E."/>
            <person name="Staats M."/>
            <person name="Valdes J.H."/>
            <person name="Van Kan J.A.L."/>
        </authorList>
    </citation>
    <scope>NUCLEOTIDE SEQUENCE [LARGE SCALE GENOMIC DNA]</scope>
    <source>
        <strain evidence="2 3">MUCL435</strain>
    </source>
</reference>
<evidence type="ECO:0008006" key="4">
    <source>
        <dbReference type="Google" id="ProtNLM"/>
    </source>
</evidence>
<evidence type="ECO:0000256" key="1">
    <source>
        <dbReference type="SAM" id="Phobius"/>
    </source>
</evidence>
<proteinExistence type="predicted"/>
<sequence length="405" mass="47667">MPPPLQCNLTAHHYLNLHVPYTPVKKCLSEDCFEFYDPFNHPWNLGPRFIPEPTPSWFLSQLRNNFRFLARHLHPDKVPPSLRDNATRTFTLLREGRAHLGGEGRERGNSDETESISSKGDLVLTVVQENAKKKAQFDYYCEDHYWIGSHPREMSFKNLVRNRVDRQWSACEELLGEREWSVWRDKVISQFDLMGRKMDNENAWLALPEWGWGWEYRILGRDNATTTTTAEDLKQMKNEWFGRGGTLQRVSVWDKCDEMSFLVPANKKDPKTGKINGIIERSVVDEGCQWYNEEGKWKMKLIGEELYDMRYFYLFRGVVLMALGWWLWKKWRARGKGRRNQGTEAVSRPEMVERRKRQINGMDQMYDRHMGDIFMSPNISILETQISKTEIYTNSEDNSSEGTDS</sequence>
<dbReference type="EMBL" id="PQXL01000042">
    <property type="protein sequence ID" value="THV53762.1"/>
    <property type="molecule type" value="Genomic_DNA"/>
</dbReference>